<protein>
    <recommendedName>
        <fullName evidence="4">YGL138C-like protein</fullName>
    </recommendedName>
</protein>
<reference evidence="2" key="1">
    <citation type="submission" date="2022-10" db="EMBL/GenBank/DDBJ databases">
        <authorList>
            <person name="Byrne P K."/>
        </authorList>
    </citation>
    <scope>NUCLEOTIDE SEQUENCE</scope>
    <source>
        <strain evidence="2">ZP964</strain>
    </source>
</reference>
<evidence type="ECO:0000313" key="3">
    <source>
        <dbReference type="Proteomes" id="UP001162085"/>
    </source>
</evidence>
<keyword evidence="3" id="KW-1185">Reference proteome</keyword>
<feature type="chain" id="PRO_5046215982" description="YGL138C-like protein" evidence="1">
    <location>
        <begin position="19"/>
        <end position="344"/>
    </location>
</feature>
<evidence type="ECO:0000313" key="2">
    <source>
        <dbReference type="EMBL" id="CAI4062762.1"/>
    </source>
</evidence>
<gene>
    <name evidence="2" type="primary">SUVZ07G1130</name>
    <name evidence="2" type="ORF">SUVZ_07G1130</name>
</gene>
<name>A0ABN8WT87_SACUV</name>
<dbReference type="Proteomes" id="UP001162085">
    <property type="component" value="Chromosome 7"/>
</dbReference>
<evidence type="ECO:0000256" key="1">
    <source>
        <dbReference type="SAM" id="SignalP"/>
    </source>
</evidence>
<proteinExistence type="predicted"/>
<organism evidence="2 3">
    <name type="scientific">Saccharomyces uvarum</name>
    <name type="common">Yeast</name>
    <name type="synonym">Saccharomyces bayanus var. uvarum</name>
    <dbReference type="NCBI Taxonomy" id="230603"/>
    <lineage>
        <taxon>Eukaryota</taxon>
        <taxon>Fungi</taxon>
        <taxon>Dikarya</taxon>
        <taxon>Ascomycota</taxon>
        <taxon>Saccharomycotina</taxon>
        <taxon>Saccharomycetes</taxon>
        <taxon>Saccharomycetales</taxon>
        <taxon>Saccharomycetaceae</taxon>
        <taxon>Saccharomyces</taxon>
    </lineage>
</organism>
<dbReference type="EMBL" id="OX365934">
    <property type="protein sequence ID" value="CAI4062762.1"/>
    <property type="molecule type" value="Genomic_DNA"/>
</dbReference>
<evidence type="ECO:0008006" key="4">
    <source>
        <dbReference type="Google" id="ProtNLM"/>
    </source>
</evidence>
<accession>A0ABN8WT87</accession>
<sequence>MYTFQQLFFVCIAYSLFANFFVEGKRALGQGVCRFEDQNFQTEFFLNVLKESKLENLKEEYDKYKKQSTLYTGFVIEKQYEYQIFPFQISNFLRVTFCKEGKPVWYNSLPFQNDLDWSQPLCVPSVEDDATSQNHSICFKFARVQKYTQRNVTLYFPNKFVGFVFFCNSSGTSPHSSADYGTVPLTPIISDNIRDYKTSWRIKGTVTKVIPYLHTLSIPMSRYEMLADPDVHNPEQLEYKSLTSEFLGSYKSLEKLRNKGMSWLNGIDPMEKYDKIKSENVWDFHENLDKTINKIGRNIEKPRAALIRTINTRSRQSSDGIMTRRKYLKKKVSRMLRSKISLQN</sequence>
<feature type="signal peptide" evidence="1">
    <location>
        <begin position="1"/>
        <end position="18"/>
    </location>
</feature>
<keyword evidence="1" id="KW-0732">Signal</keyword>